<evidence type="ECO:0000256" key="8">
    <source>
        <dbReference type="ARBA" id="ARBA00023128"/>
    </source>
</evidence>
<evidence type="ECO:0000256" key="1">
    <source>
        <dbReference type="ARBA" id="ARBA00006720"/>
    </source>
</evidence>
<keyword evidence="13" id="KW-1185">Reference proteome</keyword>
<dbReference type="InterPro" id="IPR035427">
    <property type="entry name" value="Tim10-like_dom_sf"/>
</dbReference>
<keyword evidence="4 10" id="KW-0999">Mitochondrion inner membrane</keyword>
<keyword evidence="9 10" id="KW-1015">Disulfide bond</keyword>
<evidence type="ECO:0000256" key="6">
    <source>
        <dbReference type="ARBA" id="ARBA00022927"/>
    </source>
</evidence>
<keyword evidence="7 10" id="KW-0811">Translocation</keyword>
<evidence type="ECO:0000259" key="11">
    <source>
        <dbReference type="Pfam" id="PF02953"/>
    </source>
</evidence>
<comment type="similarity">
    <text evidence="1 10">Belongs to the small Tim family.</text>
</comment>
<evidence type="ECO:0000256" key="4">
    <source>
        <dbReference type="ARBA" id="ARBA00022792"/>
    </source>
</evidence>
<dbReference type="Gene3D" id="1.10.287.810">
    <property type="entry name" value="Mitochondrial import inner membrane translocase subunit tim13 like domains"/>
    <property type="match status" value="1"/>
</dbReference>
<reference evidence="12 13" key="1">
    <citation type="submission" date="2015-06" db="EMBL/GenBank/DDBJ databases">
        <title>Expansion of signal transduction pathways in fungi by whole-genome duplication.</title>
        <authorList>
            <consortium name="DOE Joint Genome Institute"/>
            <person name="Corrochano L.M."/>
            <person name="Kuo A."/>
            <person name="Marcet-Houben M."/>
            <person name="Polaino S."/>
            <person name="Salamov A."/>
            <person name="Villalobos J.M."/>
            <person name="Alvarez M.I."/>
            <person name="Avalos J."/>
            <person name="Benito E.P."/>
            <person name="Benoit I."/>
            <person name="Burger G."/>
            <person name="Camino L.P."/>
            <person name="Canovas D."/>
            <person name="Cerda-Olmedo E."/>
            <person name="Cheng J.-F."/>
            <person name="Dominguez A."/>
            <person name="Elias M."/>
            <person name="Eslava A.P."/>
            <person name="Glaser F."/>
            <person name="Grimwood J."/>
            <person name="Gutierrez G."/>
            <person name="Heitman J."/>
            <person name="Henrissat B."/>
            <person name="Iturriaga E.A."/>
            <person name="Lang B.F."/>
            <person name="Lavin J.L."/>
            <person name="Lee S."/>
            <person name="Li W."/>
            <person name="Lindquist E."/>
            <person name="Lopez-Garcia S."/>
            <person name="Luque E.M."/>
            <person name="Marcos A.T."/>
            <person name="Martin J."/>
            <person name="Mccluskey K."/>
            <person name="Medina H.R."/>
            <person name="Miralles-Duran A."/>
            <person name="Miyazaki A."/>
            <person name="Munoz-Torres E."/>
            <person name="Oguiza J.A."/>
            <person name="Ohm R."/>
            <person name="Olmedo M."/>
            <person name="Orejas M."/>
            <person name="Ortiz-Castellanos L."/>
            <person name="Pisabarro A.G."/>
            <person name="Rodriguez-Romero J."/>
            <person name="Ruiz-Herrera J."/>
            <person name="Ruiz-Vazquez R."/>
            <person name="Sanz C."/>
            <person name="Schackwitz W."/>
            <person name="Schmutz J."/>
            <person name="Shahriari M."/>
            <person name="Shelest E."/>
            <person name="Silva-Franco F."/>
            <person name="Soanes D."/>
            <person name="Syed K."/>
            <person name="Tagua V.G."/>
            <person name="Talbot N.J."/>
            <person name="Thon M."/>
            <person name="De Vries R.P."/>
            <person name="Wiebenga A."/>
            <person name="Yadav J.S."/>
            <person name="Braun E.L."/>
            <person name="Baker S."/>
            <person name="Garre V."/>
            <person name="Horwitz B."/>
            <person name="Torres-Martinez S."/>
            <person name="Idnurm A."/>
            <person name="Herrera-Estrella A."/>
            <person name="Gabaldon T."/>
            <person name="Grigoriev I.V."/>
        </authorList>
    </citation>
    <scope>NUCLEOTIDE SEQUENCE [LARGE SCALE GENOMIC DNA]</scope>
    <source>
        <strain evidence="12 13">CBS 277.49</strain>
    </source>
</reference>
<dbReference type="EMBL" id="AMYB01000005">
    <property type="protein sequence ID" value="OAD01838.1"/>
    <property type="molecule type" value="Genomic_DNA"/>
</dbReference>
<dbReference type="OrthoDB" id="1551503at2759"/>
<dbReference type="GO" id="GO:0015031">
    <property type="term" value="P:protein transport"/>
    <property type="evidence" value="ECO:0007669"/>
    <property type="project" value="UniProtKB-KW"/>
</dbReference>
<keyword evidence="10" id="KW-0143">Chaperone</keyword>
<accession>A0A168K0F1</accession>
<evidence type="ECO:0000256" key="9">
    <source>
        <dbReference type="ARBA" id="ARBA00023157"/>
    </source>
</evidence>
<dbReference type="PANTHER" id="PTHR13172">
    <property type="entry name" value="MITOCHONDRIAL IMPORT INNER MEMBRANE TRANSLOCASE SUBUNIT TIM9B"/>
    <property type="match status" value="1"/>
</dbReference>
<comment type="subunit">
    <text evidence="10">Heterohexamer.</text>
</comment>
<evidence type="ECO:0000256" key="7">
    <source>
        <dbReference type="ARBA" id="ARBA00023010"/>
    </source>
</evidence>
<keyword evidence="3" id="KW-0479">Metal-binding</keyword>
<sequence>MDFSRFNQAEQAQIAAMIEHKQMKDFMRLYSNLVQRCFDDCANDFTTKSLTGKEEGCVNKCADKFLKHSERVGARFAELSQNVSVEIPCSDQDAQFALFSDRCLPLDNK</sequence>
<dbReference type="Proteomes" id="UP000077051">
    <property type="component" value="Unassembled WGS sequence"/>
</dbReference>
<dbReference type="InterPro" id="IPR004217">
    <property type="entry name" value="Tim10-like"/>
</dbReference>
<feature type="domain" description="Tim10-like" evidence="11">
    <location>
        <begin position="17"/>
        <end position="78"/>
    </location>
</feature>
<evidence type="ECO:0000256" key="2">
    <source>
        <dbReference type="ARBA" id="ARBA00022448"/>
    </source>
</evidence>
<dbReference type="Pfam" id="PF02953">
    <property type="entry name" value="zf-Tim10_DDP"/>
    <property type="match status" value="1"/>
</dbReference>
<evidence type="ECO:0000313" key="12">
    <source>
        <dbReference type="EMBL" id="OAD01838.1"/>
    </source>
</evidence>
<dbReference type="GO" id="GO:0046872">
    <property type="term" value="F:metal ion binding"/>
    <property type="evidence" value="ECO:0007669"/>
    <property type="project" value="UniProtKB-KW"/>
</dbReference>
<dbReference type="GO" id="GO:0005743">
    <property type="term" value="C:mitochondrial inner membrane"/>
    <property type="evidence" value="ECO:0007669"/>
    <property type="project" value="UniProtKB-SubCell"/>
</dbReference>
<keyword evidence="6 10" id="KW-0653">Protein transport</keyword>
<dbReference type="SUPFAM" id="SSF144122">
    <property type="entry name" value="Tim10-like"/>
    <property type="match status" value="1"/>
</dbReference>
<comment type="domain">
    <text evidence="10">The twin CX3C motif contains 4 conserved Cys residues that form 2 disulfide bonds in the mitochondrial intermembrane space.</text>
</comment>
<comment type="caution">
    <text evidence="12">The sequence shown here is derived from an EMBL/GenBank/DDBJ whole genome shotgun (WGS) entry which is preliminary data.</text>
</comment>
<protein>
    <recommendedName>
        <fullName evidence="10">Mitochondrial import inner membrane translocase subunit</fullName>
    </recommendedName>
</protein>
<dbReference type="VEuPathDB" id="FungiDB:MUCCIDRAFT_144300"/>
<comment type="function">
    <text evidence="10">Mitochondrial intermembrane chaperone that participates in the import and insertion of some multi-pass transmembrane proteins into the mitochondrial inner membrane. Also required for the transfer of beta-barrel precursors from the TOM complex to the sorting and assembly machinery (SAM complex) of the outer membrane. Acts as a chaperone-like protein that protects the hydrophobic precursors from aggregation and guide them through the mitochondrial intermembrane space.</text>
</comment>
<keyword evidence="5" id="KW-0862">Zinc</keyword>
<name>A0A168K0F1_MUCCL</name>
<gene>
    <name evidence="12" type="ORF">MUCCIDRAFT_144300</name>
</gene>
<evidence type="ECO:0000256" key="5">
    <source>
        <dbReference type="ARBA" id="ARBA00022833"/>
    </source>
</evidence>
<keyword evidence="4 10" id="KW-0472">Membrane</keyword>
<proteinExistence type="inferred from homology"/>
<dbReference type="InterPro" id="IPR050673">
    <property type="entry name" value="Mito_inner_translocase_sub"/>
</dbReference>
<dbReference type="STRING" id="747725.A0A168K0F1"/>
<keyword evidence="8 10" id="KW-0496">Mitochondrion</keyword>
<comment type="subcellular location">
    <subcellularLocation>
        <location evidence="10">Mitochondrion inner membrane</location>
        <topology evidence="10">Peripheral membrane protein</topology>
        <orientation evidence="10">Intermembrane side</orientation>
    </subcellularLocation>
</comment>
<evidence type="ECO:0000256" key="10">
    <source>
        <dbReference type="RuleBase" id="RU367043"/>
    </source>
</evidence>
<keyword evidence="2 10" id="KW-0813">Transport</keyword>
<evidence type="ECO:0000313" key="13">
    <source>
        <dbReference type="Proteomes" id="UP000077051"/>
    </source>
</evidence>
<evidence type="ECO:0000256" key="3">
    <source>
        <dbReference type="ARBA" id="ARBA00022723"/>
    </source>
</evidence>
<dbReference type="AlphaFoldDB" id="A0A168K0F1"/>
<organism evidence="12 13">
    <name type="scientific">Mucor lusitanicus CBS 277.49</name>
    <dbReference type="NCBI Taxonomy" id="747725"/>
    <lineage>
        <taxon>Eukaryota</taxon>
        <taxon>Fungi</taxon>
        <taxon>Fungi incertae sedis</taxon>
        <taxon>Mucoromycota</taxon>
        <taxon>Mucoromycotina</taxon>
        <taxon>Mucoromycetes</taxon>
        <taxon>Mucorales</taxon>
        <taxon>Mucorineae</taxon>
        <taxon>Mucoraceae</taxon>
        <taxon>Mucor</taxon>
    </lineage>
</organism>